<protein>
    <recommendedName>
        <fullName evidence="4">Phosphatidylglycerol/phosphatidylinositol transfer protein</fullName>
    </recommendedName>
</protein>
<accession>A0A2Z6R1R3</accession>
<comment type="caution">
    <text evidence="1">The sequence shown here is derived from an EMBL/GenBank/DDBJ whole genome shotgun (WGS) entry which is preliminary data.</text>
</comment>
<dbReference type="Proteomes" id="UP000615446">
    <property type="component" value="Unassembled WGS sequence"/>
</dbReference>
<keyword evidence="3" id="KW-1185">Reference proteome</keyword>
<evidence type="ECO:0008006" key="4">
    <source>
        <dbReference type="Google" id="ProtNLM"/>
    </source>
</evidence>
<organism evidence="1 3">
    <name type="scientific">Rhizophagus clarus</name>
    <dbReference type="NCBI Taxonomy" id="94130"/>
    <lineage>
        <taxon>Eukaryota</taxon>
        <taxon>Fungi</taxon>
        <taxon>Fungi incertae sedis</taxon>
        <taxon>Mucoromycota</taxon>
        <taxon>Glomeromycotina</taxon>
        <taxon>Glomeromycetes</taxon>
        <taxon>Glomerales</taxon>
        <taxon>Glomeraceae</taxon>
        <taxon>Rhizophagus</taxon>
    </lineage>
</organism>
<dbReference type="AlphaFoldDB" id="A0A2Z6R1R3"/>
<sequence length="144" mass="15405">MVNAQITTIFTACPKDNPPLLDISLDRDPVVPGASIMFGIHGLAEKDITLGSTLAVGFFTLGANPTTIGDPFYKYVCDLAPCPIQIAGYDFLLRALVPIPANLPTAYMIIVFMKYPTDTYIGCAAATVDPNETPSPEPFPTPLI</sequence>
<reference evidence="1 3" key="1">
    <citation type="submission" date="2017-11" db="EMBL/GenBank/DDBJ databases">
        <title>The genome of Rhizophagus clarus HR1 reveals common genetic basis of auxotrophy among arbuscular mycorrhizal fungi.</title>
        <authorList>
            <person name="Kobayashi Y."/>
        </authorList>
    </citation>
    <scope>NUCLEOTIDE SEQUENCE [LARGE SCALE GENOMIC DNA]</scope>
    <source>
        <strain evidence="1 3">HR1</strain>
    </source>
</reference>
<proteinExistence type="predicted"/>
<evidence type="ECO:0000313" key="3">
    <source>
        <dbReference type="Proteomes" id="UP000247702"/>
    </source>
</evidence>
<name>A0A2Z6R1R3_9GLOM</name>
<dbReference type="EMBL" id="BLAL01000257">
    <property type="protein sequence ID" value="GES97251.1"/>
    <property type="molecule type" value="Genomic_DNA"/>
</dbReference>
<dbReference type="Proteomes" id="UP000247702">
    <property type="component" value="Unassembled WGS sequence"/>
</dbReference>
<evidence type="ECO:0000313" key="1">
    <source>
        <dbReference type="EMBL" id="GBB86656.1"/>
    </source>
</evidence>
<reference evidence="2" key="2">
    <citation type="submission" date="2019-10" db="EMBL/GenBank/DDBJ databases">
        <title>Conservation and host-specific expression of non-tandemly repeated heterogenous ribosome RNA gene in arbuscular mycorrhizal fungi.</title>
        <authorList>
            <person name="Maeda T."/>
            <person name="Kobayashi Y."/>
            <person name="Nakagawa T."/>
            <person name="Ezawa T."/>
            <person name="Yamaguchi K."/>
            <person name="Bino T."/>
            <person name="Nishimoto Y."/>
            <person name="Shigenobu S."/>
            <person name="Kawaguchi M."/>
        </authorList>
    </citation>
    <scope>NUCLEOTIDE SEQUENCE</scope>
    <source>
        <strain evidence="2">HR1</strain>
    </source>
</reference>
<evidence type="ECO:0000313" key="2">
    <source>
        <dbReference type="EMBL" id="GES97251.1"/>
    </source>
</evidence>
<gene>
    <name evidence="2" type="ORF">RCL2_002383700</name>
    <name evidence="1" type="ORF">RclHR1_13020002</name>
</gene>
<dbReference type="EMBL" id="BEXD01000339">
    <property type="protein sequence ID" value="GBB86656.1"/>
    <property type="molecule type" value="Genomic_DNA"/>
</dbReference>